<feature type="transmembrane region" description="Helical" evidence="6">
    <location>
        <begin position="565"/>
        <end position="586"/>
    </location>
</feature>
<dbReference type="SUPFAM" id="SSF49562">
    <property type="entry name" value="C2 domain (Calcium/lipid-binding domain, CaLB)"/>
    <property type="match status" value="1"/>
</dbReference>
<feature type="domain" description="C2" evidence="7">
    <location>
        <begin position="407"/>
        <end position="557"/>
    </location>
</feature>
<keyword evidence="9" id="KW-1185">Reference proteome</keyword>
<dbReference type="Gene3D" id="2.60.40.150">
    <property type="entry name" value="C2 domain"/>
    <property type="match status" value="1"/>
</dbReference>
<evidence type="ECO:0000256" key="6">
    <source>
        <dbReference type="SAM" id="Phobius"/>
    </source>
</evidence>
<dbReference type="CDD" id="cd00030">
    <property type="entry name" value="C2"/>
    <property type="match status" value="1"/>
</dbReference>
<comment type="subcellular location">
    <subcellularLocation>
        <location evidence="1">Membrane</location>
        <topology evidence="1">Multi-pass membrane protein</topology>
    </subcellularLocation>
</comment>
<feature type="transmembrane region" description="Helical" evidence="6">
    <location>
        <begin position="234"/>
        <end position="254"/>
    </location>
</feature>
<evidence type="ECO:0000313" key="9">
    <source>
        <dbReference type="Proteomes" id="UP001295423"/>
    </source>
</evidence>
<dbReference type="InterPro" id="IPR000008">
    <property type="entry name" value="C2_dom"/>
</dbReference>
<dbReference type="GO" id="GO:0016020">
    <property type="term" value="C:membrane"/>
    <property type="evidence" value="ECO:0007669"/>
    <property type="project" value="UniProtKB-SubCell"/>
</dbReference>
<dbReference type="PANTHER" id="PTHR12300">
    <property type="entry name" value="HVA22-LIKE PROTEINS"/>
    <property type="match status" value="1"/>
</dbReference>
<feature type="transmembrane region" description="Helical" evidence="6">
    <location>
        <begin position="204"/>
        <end position="222"/>
    </location>
</feature>
<evidence type="ECO:0000256" key="5">
    <source>
        <dbReference type="ARBA" id="ARBA00023136"/>
    </source>
</evidence>
<name>A0AAD2CUV6_9STRA</name>
<comment type="caution">
    <text evidence="8">The sequence shown here is derived from an EMBL/GenBank/DDBJ whole genome shotgun (WGS) entry which is preliminary data.</text>
</comment>
<reference evidence="8" key="1">
    <citation type="submission" date="2023-08" db="EMBL/GenBank/DDBJ databases">
        <authorList>
            <person name="Audoor S."/>
            <person name="Bilcke G."/>
        </authorList>
    </citation>
    <scope>NUCLEOTIDE SEQUENCE</scope>
</reference>
<evidence type="ECO:0000256" key="4">
    <source>
        <dbReference type="ARBA" id="ARBA00022989"/>
    </source>
</evidence>
<dbReference type="InterPro" id="IPR004345">
    <property type="entry name" value="TB2_DP1_HVA22"/>
</dbReference>
<feature type="transmembrane region" description="Helical" evidence="6">
    <location>
        <begin position="260"/>
        <end position="278"/>
    </location>
</feature>
<organism evidence="8 9">
    <name type="scientific">Cylindrotheca closterium</name>
    <dbReference type="NCBI Taxonomy" id="2856"/>
    <lineage>
        <taxon>Eukaryota</taxon>
        <taxon>Sar</taxon>
        <taxon>Stramenopiles</taxon>
        <taxon>Ochrophyta</taxon>
        <taxon>Bacillariophyta</taxon>
        <taxon>Bacillariophyceae</taxon>
        <taxon>Bacillariophycidae</taxon>
        <taxon>Bacillariales</taxon>
        <taxon>Bacillariaceae</taxon>
        <taxon>Cylindrotheca</taxon>
    </lineage>
</organism>
<evidence type="ECO:0000256" key="2">
    <source>
        <dbReference type="ARBA" id="ARBA00008573"/>
    </source>
</evidence>
<proteinExistence type="inferred from homology"/>
<dbReference type="AlphaFoldDB" id="A0AAD2CUV6"/>
<evidence type="ECO:0000256" key="1">
    <source>
        <dbReference type="ARBA" id="ARBA00004141"/>
    </source>
</evidence>
<dbReference type="PROSITE" id="PS50004">
    <property type="entry name" value="C2"/>
    <property type="match status" value="1"/>
</dbReference>
<evidence type="ECO:0000259" key="7">
    <source>
        <dbReference type="PROSITE" id="PS50004"/>
    </source>
</evidence>
<sequence length="647" mass="72663">MVWFVAVLKPFLIVWTGLKVIDDMALLVRLSRLGLATVPFPGKKRDESKAMCGLCDDVVGDLMVGSDGISVIPCNVACIGIKPCIEMCEKVKEASEETSEFPCIALGYCDAMEHGYVSSTDIDCKSGAFFSCQPSQYCRRKREGVKMRCELKPGIGRWNGMKNLASTYTAALAIGLSSQLYCSEPGAGPYCITKPKGTGLLAEWAGFGLVILWGGYKSISALETPGGNDDRQWLTFWVIYTLWLCIEGFALRVILSNIPLYYEVKFFLLCWLLFYSGAESCYRKLRRILERLLRDRSCVWSDEAIAQEGLQLMTETGGEVVQHHLEELESKHQASPVVGLRNRRKSSGIRVSWAPNRYWQYDFDLDMKDPSKMQLNTESMTNRQKLFLLSKFLLSSEGSFQLEQSRSFSETDRILLMERAAQVVSFQPRFLRVKLHGCIEGPQGELPPMDSNEKADGYVICHLVPASGMPYPPKGVQSSTCYRNLSPQWNEELEIPLEGGRLDSDGFFRSEHAHTTQLHLCVLDADAGQWSLLLYASRILLILEAVCWIIAYIDGVTDNLSVFGKWVWIFVTTVLTINFVVGYYMAVWQRSDDEPVGFCTVPLGILLDQQKHTLKLTLHPEDDESKARQNSVGGYGIIRVTLSLSET</sequence>
<keyword evidence="4 6" id="KW-1133">Transmembrane helix</keyword>
<keyword evidence="3 6" id="KW-0812">Transmembrane</keyword>
<evidence type="ECO:0000256" key="3">
    <source>
        <dbReference type="ARBA" id="ARBA00022692"/>
    </source>
</evidence>
<dbReference type="EMBL" id="CAKOGP040001557">
    <property type="protein sequence ID" value="CAJ1946053.1"/>
    <property type="molecule type" value="Genomic_DNA"/>
</dbReference>
<dbReference type="Proteomes" id="UP001295423">
    <property type="component" value="Unassembled WGS sequence"/>
</dbReference>
<keyword evidence="5 6" id="KW-0472">Membrane</keyword>
<protein>
    <recommendedName>
        <fullName evidence="7">C2 domain-containing protein</fullName>
    </recommendedName>
</protein>
<gene>
    <name evidence="8" type="ORF">CYCCA115_LOCUS10194</name>
</gene>
<evidence type="ECO:0000313" key="8">
    <source>
        <dbReference type="EMBL" id="CAJ1946053.1"/>
    </source>
</evidence>
<dbReference type="Pfam" id="PF03134">
    <property type="entry name" value="TB2_DP1_HVA22"/>
    <property type="match status" value="1"/>
</dbReference>
<feature type="transmembrane region" description="Helical" evidence="6">
    <location>
        <begin position="532"/>
        <end position="553"/>
    </location>
</feature>
<comment type="similarity">
    <text evidence="2">Belongs to the DP1 family.</text>
</comment>
<accession>A0AAD2CUV6</accession>
<dbReference type="PANTHER" id="PTHR12300:SF161">
    <property type="entry name" value="RECEPTOR EXPRESSION-ENHANCING PROTEIN"/>
    <property type="match status" value="1"/>
</dbReference>
<dbReference type="InterPro" id="IPR035892">
    <property type="entry name" value="C2_domain_sf"/>
</dbReference>